<feature type="domain" description="N-acetyltransferase" evidence="1">
    <location>
        <begin position="8"/>
        <end position="155"/>
    </location>
</feature>
<name>A0ABY6A147_9BURK</name>
<keyword evidence="3" id="KW-1185">Reference proteome</keyword>
<keyword evidence="2" id="KW-0808">Transferase</keyword>
<dbReference type="InterPro" id="IPR016181">
    <property type="entry name" value="Acyl_CoA_acyltransferase"/>
</dbReference>
<sequence>MSHPSSPLVIRPLALSDLTALLQLYTHLHPQDEALPAQDQVQAIWQGLLEDPRNHYLGGFVDAQLVSSCLLVVIPNLTRGCRPYGLIENVVTDGGHRQRGYGKALLHAVLDRAWAQHCYKVMLMTGSKEEATLRFYANAGFDGSSKQAFVARPPQ</sequence>
<dbReference type="EC" id="2.3.1.-" evidence="2"/>
<keyword evidence="2" id="KW-0012">Acyltransferase</keyword>
<accession>A0ABY6A147</accession>
<protein>
    <submittedName>
        <fullName evidence="2">GNAT family N-acetyltransferase</fullName>
        <ecNumber evidence="2">2.3.1.-</ecNumber>
    </submittedName>
</protein>
<dbReference type="Gene3D" id="3.40.630.30">
    <property type="match status" value="1"/>
</dbReference>
<dbReference type="Proteomes" id="UP001058290">
    <property type="component" value="Chromosome"/>
</dbReference>
<dbReference type="PANTHER" id="PTHR13355">
    <property type="entry name" value="GLUCOSAMINE 6-PHOSPHATE N-ACETYLTRANSFERASE"/>
    <property type="match status" value="1"/>
</dbReference>
<evidence type="ECO:0000313" key="3">
    <source>
        <dbReference type="Proteomes" id="UP001058290"/>
    </source>
</evidence>
<dbReference type="CDD" id="cd04301">
    <property type="entry name" value="NAT_SF"/>
    <property type="match status" value="1"/>
</dbReference>
<dbReference type="InterPro" id="IPR039143">
    <property type="entry name" value="GNPNAT1-like"/>
</dbReference>
<dbReference type="PANTHER" id="PTHR13355:SF11">
    <property type="entry name" value="GLUCOSAMINE 6-PHOSPHATE N-ACETYLTRANSFERASE"/>
    <property type="match status" value="1"/>
</dbReference>
<dbReference type="PROSITE" id="PS51186">
    <property type="entry name" value="GNAT"/>
    <property type="match status" value="1"/>
</dbReference>
<dbReference type="SUPFAM" id="SSF55729">
    <property type="entry name" value="Acyl-CoA N-acyltransferases (Nat)"/>
    <property type="match status" value="1"/>
</dbReference>
<evidence type="ECO:0000313" key="2">
    <source>
        <dbReference type="EMBL" id="UXC18001.1"/>
    </source>
</evidence>
<dbReference type="Pfam" id="PF00583">
    <property type="entry name" value="Acetyltransf_1"/>
    <property type="match status" value="1"/>
</dbReference>
<dbReference type="GO" id="GO:0016746">
    <property type="term" value="F:acyltransferase activity"/>
    <property type="evidence" value="ECO:0007669"/>
    <property type="project" value="UniProtKB-KW"/>
</dbReference>
<evidence type="ECO:0000259" key="1">
    <source>
        <dbReference type="PROSITE" id="PS51186"/>
    </source>
</evidence>
<proteinExistence type="predicted"/>
<gene>
    <name evidence="2" type="ORF">N4T19_20265</name>
</gene>
<dbReference type="EMBL" id="CP104377">
    <property type="protein sequence ID" value="UXC18001.1"/>
    <property type="molecule type" value="Genomic_DNA"/>
</dbReference>
<reference evidence="2" key="1">
    <citation type="submission" date="2022-09" db="EMBL/GenBank/DDBJ databases">
        <title>Bacterial diversity in gut of crayfish and pufferfish.</title>
        <authorList>
            <person name="Huang Y."/>
        </authorList>
    </citation>
    <scope>NUCLEOTIDE SEQUENCE</scope>
    <source>
        <strain evidence="2">PR12</strain>
    </source>
</reference>
<organism evidence="2 3">
    <name type="scientific">Comamonas squillarum</name>
    <dbReference type="NCBI Taxonomy" id="2977320"/>
    <lineage>
        <taxon>Bacteria</taxon>
        <taxon>Pseudomonadati</taxon>
        <taxon>Pseudomonadota</taxon>
        <taxon>Betaproteobacteria</taxon>
        <taxon>Burkholderiales</taxon>
        <taxon>Comamonadaceae</taxon>
        <taxon>Comamonas</taxon>
    </lineage>
</organism>
<dbReference type="RefSeq" id="WP_260718875.1">
    <property type="nucleotide sequence ID" value="NZ_CP104377.1"/>
</dbReference>
<dbReference type="InterPro" id="IPR000182">
    <property type="entry name" value="GNAT_dom"/>
</dbReference>